<accession>A0AAD4M666</accession>
<protein>
    <submittedName>
        <fullName evidence="1">Uncharacterized protein</fullName>
    </submittedName>
</protein>
<sequence length="450" mass="49143">MIILNCLLATEAILSTYQTWFTTNVELAALAGDNIVECISWERPSNDVNPPLPFPYPDPSLSWESVKFNFPVDAKALFLISRGSLSSGIVRVHQSSEVKDLRVNVFAHYHDRKALSTAKVCLVMRENEGNGVAILTPFRWLPPRRKDSLFFVVDVTFPSPEQGRPPRHFPTFAVDTPEFELDVNDLSSFRFDAFTLKSTNRPITVTVSSFNIIIIHKSQLFIFMALPHIRPRTDNYAAFNQSVVGDSIIVEGQNGEIGGSFNATAFLKLSTTNGPINVSLDANNTAPSKPTVVSLKSTNGPLNSTISLSTNSSTGTGGYFRVYAHTTNAPLTLSFSKKTAPPDSRLVLDATTENAPTHVSLYPAFEGGFLLQTTRFRPTLLYEEGDGGIIKDPAGRGRERNVNVRVVAGRAIIGNVSWVVPSGEHVQEGANSSAGWVSVFTRNAPATLVL</sequence>
<gene>
    <name evidence="1" type="ORF">B0F90DRAFT_180798</name>
</gene>
<dbReference type="EMBL" id="WTXG01000010">
    <property type="protein sequence ID" value="KAI0302893.1"/>
    <property type="molecule type" value="Genomic_DNA"/>
</dbReference>
<comment type="caution">
    <text evidence="1">The sequence shown here is derived from an EMBL/GenBank/DDBJ whole genome shotgun (WGS) entry which is preliminary data.</text>
</comment>
<organism evidence="1 2">
    <name type="scientific">Multifurca ochricompacta</name>
    <dbReference type="NCBI Taxonomy" id="376703"/>
    <lineage>
        <taxon>Eukaryota</taxon>
        <taxon>Fungi</taxon>
        <taxon>Dikarya</taxon>
        <taxon>Basidiomycota</taxon>
        <taxon>Agaricomycotina</taxon>
        <taxon>Agaricomycetes</taxon>
        <taxon>Russulales</taxon>
        <taxon>Russulaceae</taxon>
        <taxon>Multifurca</taxon>
    </lineage>
</organism>
<dbReference type="Proteomes" id="UP001203297">
    <property type="component" value="Unassembled WGS sequence"/>
</dbReference>
<dbReference type="AlphaFoldDB" id="A0AAD4M666"/>
<reference evidence="1" key="1">
    <citation type="journal article" date="2022" name="New Phytol.">
        <title>Evolutionary transition to the ectomycorrhizal habit in the genomes of a hyperdiverse lineage of mushroom-forming fungi.</title>
        <authorList>
            <person name="Looney B."/>
            <person name="Miyauchi S."/>
            <person name="Morin E."/>
            <person name="Drula E."/>
            <person name="Courty P.E."/>
            <person name="Kohler A."/>
            <person name="Kuo A."/>
            <person name="LaButti K."/>
            <person name="Pangilinan J."/>
            <person name="Lipzen A."/>
            <person name="Riley R."/>
            <person name="Andreopoulos W."/>
            <person name="He G."/>
            <person name="Johnson J."/>
            <person name="Nolan M."/>
            <person name="Tritt A."/>
            <person name="Barry K.W."/>
            <person name="Grigoriev I.V."/>
            <person name="Nagy L.G."/>
            <person name="Hibbett D."/>
            <person name="Henrissat B."/>
            <person name="Matheny P.B."/>
            <person name="Labbe J."/>
            <person name="Martin F.M."/>
        </authorList>
    </citation>
    <scope>NUCLEOTIDE SEQUENCE</scope>
    <source>
        <strain evidence="1">BPL690</strain>
    </source>
</reference>
<keyword evidence="2" id="KW-1185">Reference proteome</keyword>
<evidence type="ECO:0000313" key="2">
    <source>
        <dbReference type="Proteomes" id="UP001203297"/>
    </source>
</evidence>
<proteinExistence type="predicted"/>
<name>A0AAD4M666_9AGAM</name>
<evidence type="ECO:0000313" key="1">
    <source>
        <dbReference type="EMBL" id="KAI0302893.1"/>
    </source>
</evidence>